<evidence type="ECO:0000256" key="4">
    <source>
        <dbReference type="ARBA" id="ARBA00022679"/>
    </source>
</evidence>
<dbReference type="CDD" id="cd03784">
    <property type="entry name" value="GT1_Gtf-like"/>
    <property type="match status" value="1"/>
</dbReference>
<dbReference type="GO" id="GO:0016020">
    <property type="term" value="C:membrane"/>
    <property type="evidence" value="ECO:0007669"/>
    <property type="project" value="UniProtKB-SubCell"/>
</dbReference>
<evidence type="ECO:0000256" key="11">
    <source>
        <dbReference type="RuleBase" id="RU362059"/>
    </source>
</evidence>
<sequence>MPDTTFMMKYEDEEAQLASHLPNVHLSKWFPQNALLADPRLTAFVTHGGLGSTTELAHQGKPAILIPVFADQPRNALMLERHGGCIVLTKTDLESPDKLKTSLQKIFSDANYAQNAKRLADMLHDQPISAKQLFIRHSEFTAKFGRLPNLDPYGRQLSFIQYYLIDIILVASTVIIFSLYIMFILFRKCFSISLKVKKE</sequence>
<dbReference type="EC" id="2.4.1.17" evidence="11"/>
<keyword evidence="4 10" id="KW-0808">Transferase</keyword>
<comment type="catalytic activity">
    <reaction evidence="9 11">
        <text>glucuronate acceptor + UDP-alpha-D-glucuronate = acceptor beta-D-glucuronoside + UDP + H(+)</text>
        <dbReference type="Rhea" id="RHEA:21032"/>
        <dbReference type="ChEBI" id="CHEBI:15378"/>
        <dbReference type="ChEBI" id="CHEBI:58052"/>
        <dbReference type="ChEBI" id="CHEBI:58223"/>
        <dbReference type="ChEBI" id="CHEBI:132367"/>
        <dbReference type="ChEBI" id="CHEBI:132368"/>
        <dbReference type="EC" id="2.4.1.17"/>
    </reaction>
</comment>
<gene>
    <name evidence="12" type="ORF">OESDEN_25133</name>
</gene>
<evidence type="ECO:0000256" key="8">
    <source>
        <dbReference type="ARBA" id="ARBA00023136"/>
    </source>
</evidence>
<dbReference type="PANTHER" id="PTHR48043:SF23">
    <property type="entry name" value="UDP-GLUCURONOSYLTRANSFERASE"/>
    <property type="match status" value="1"/>
</dbReference>
<accession>A0A0B1RUD0</accession>
<dbReference type="OrthoDB" id="5835829at2759"/>
<evidence type="ECO:0000256" key="6">
    <source>
        <dbReference type="ARBA" id="ARBA00022729"/>
    </source>
</evidence>
<keyword evidence="5 11" id="KW-0812">Transmembrane</keyword>
<dbReference type="Pfam" id="PF00201">
    <property type="entry name" value="UDPGT"/>
    <property type="match status" value="1"/>
</dbReference>
<protein>
    <recommendedName>
        <fullName evidence="11">UDP-glucuronosyltransferase</fullName>
        <ecNumber evidence="11">2.4.1.17</ecNumber>
    </recommendedName>
</protein>
<evidence type="ECO:0000256" key="5">
    <source>
        <dbReference type="ARBA" id="ARBA00022692"/>
    </source>
</evidence>
<feature type="transmembrane region" description="Helical" evidence="11">
    <location>
        <begin position="162"/>
        <end position="186"/>
    </location>
</feature>
<evidence type="ECO:0000256" key="1">
    <source>
        <dbReference type="ARBA" id="ARBA00004167"/>
    </source>
</evidence>
<organism evidence="12 13">
    <name type="scientific">Oesophagostomum dentatum</name>
    <name type="common">Nodular worm</name>
    <dbReference type="NCBI Taxonomy" id="61180"/>
    <lineage>
        <taxon>Eukaryota</taxon>
        <taxon>Metazoa</taxon>
        <taxon>Ecdysozoa</taxon>
        <taxon>Nematoda</taxon>
        <taxon>Chromadorea</taxon>
        <taxon>Rhabditida</taxon>
        <taxon>Rhabditina</taxon>
        <taxon>Rhabditomorpha</taxon>
        <taxon>Strongyloidea</taxon>
        <taxon>Strongylidae</taxon>
        <taxon>Oesophagostomum</taxon>
    </lineage>
</organism>
<comment type="similarity">
    <text evidence="2 10">Belongs to the UDP-glycosyltransferase family.</text>
</comment>
<keyword evidence="8 11" id="KW-0472">Membrane</keyword>
<dbReference type="PROSITE" id="PS00375">
    <property type="entry name" value="UDPGT"/>
    <property type="match status" value="1"/>
</dbReference>
<evidence type="ECO:0000256" key="3">
    <source>
        <dbReference type="ARBA" id="ARBA00022676"/>
    </source>
</evidence>
<reference evidence="12 13" key="1">
    <citation type="submission" date="2014-03" db="EMBL/GenBank/DDBJ databases">
        <title>Draft genome of the hookworm Oesophagostomum dentatum.</title>
        <authorList>
            <person name="Mitreva M."/>
        </authorList>
    </citation>
    <scope>NUCLEOTIDE SEQUENCE [LARGE SCALE GENOMIC DNA]</scope>
    <source>
        <strain evidence="12 13">OD-Hann</strain>
    </source>
</reference>
<dbReference type="AlphaFoldDB" id="A0A0B1RUD0"/>
<evidence type="ECO:0000256" key="7">
    <source>
        <dbReference type="ARBA" id="ARBA00022989"/>
    </source>
</evidence>
<evidence type="ECO:0000256" key="2">
    <source>
        <dbReference type="ARBA" id="ARBA00009995"/>
    </source>
</evidence>
<dbReference type="GO" id="GO:0015020">
    <property type="term" value="F:glucuronosyltransferase activity"/>
    <property type="evidence" value="ECO:0007669"/>
    <property type="project" value="UniProtKB-EC"/>
</dbReference>
<name>A0A0B1RUD0_OESDE</name>
<dbReference type="Gene3D" id="3.40.50.2000">
    <property type="entry name" value="Glycogen Phosphorylase B"/>
    <property type="match status" value="1"/>
</dbReference>
<comment type="subcellular location">
    <subcellularLocation>
        <location evidence="1 11">Membrane</location>
        <topology evidence="1 11">Single-pass membrane protein</topology>
    </subcellularLocation>
</comment>
<dbReference type="PANTHER" id="PTHR48043">
    <property type="entry name" value="EG:EG0003.4 PROTEIN-RELATED"/>
    <property type="match status" value="1"/>
</dbReference>
<evidence type="ECO:0000313" key="12">
    <source>
        <dbReference type="EMBL" id="KHJ75251.1"/>
    </source>
</evidence>
<evidence type="ECO:0000256" key="9">
    <source>
        <dbReference type="ARBA" id="ARBA00047475"/>
    </source>
</evidence>
<dbReference type="InterPro" id="IPR050271">
    <property type="entry name" value="UDP-glycosyltransferase"/>
</dbReference>
<keyword evidence="7 11" id="KW-1133">Transmembrane helix</keyword>
<dbReference type="InterPro" id="IPR035595">
    <property type="entry name" value="UDP_glycos_trans_CS"/>
</dbReference>
<proteinExistence type="inferred from homology"/>
<dbReference type="InterPro" id="IPR002213">
    <property type="entry name" value="UDP_glucos_trans"/>
</dbReference>
<evidence type="ECO:0000256" key="10">
    <source>
        <dbReference type="RuleBase" id="RU003718"/>
    </source>
</evidence>
<dbReference type="EMBL" id="KN612928">
    <property type="protein sequence ID" value="KHJ75251.1"/>
    <property type="molecule type" value="Genomic_DNA"/>
</dbReference>
<evidence type="ECO:0000313" key="13">
    <source>
        <dbReference type="Proteomes" id="UP000053660"/>
    </source>
</evidence>
<dbReference type="FunFam" id="3.40.50.2000:FF:000038">
    <property type="entry name" value="UDP-GlucuronosylTransferase"/>
    <property type="match status" value="1"/>
</dbReference>
<keyword evidence="13" id="KW-1185">Reference proteome</keyword>
<dbReference type="Proteomes" id="UP000053660">
    <property type="component" value="Unassembled WGS sequence"/>
</dbReference>
<keyword evidence="3 10" id="KW-0328">Glycosyltransferase</keyword>
<dbReference type="SUPFAM" id="SSF53756">
    <property type="entry name" value="UDP-Glycosyltransferase/glycogen phosphorylase"/>
    <property type="match status" value="1"/>
</dbReference>
<keyword evidence="6" id="KW-0732">Signal</keyword>